<evidence type="ECO:0000313" key="2">
    <source>
        <dbReference type="EMBL" id="CAK9051293.1"/>
    </source>
</evidence>
<dbReference type="Proteomes" id="UP001642484">
    <property type="component" value="Unassembled WGS sequence"/>
</dbReference>
<sequence length="551" mass="60315">MGFLLLIDASSVIVARGQLSVRDLCEVKELCSGIARISMGAAQIGGWAIGASDVNQLAISLLQDDGHPNPPFSKQGDARGMNDSRACVFTGVARAAWLMQPGLILLECVVEVGLLPEINDTLAQLASGLGFGLQTIELALEETVAMPPPTVVGSDHFALLVAHSIEVLAHDVIPVWLVWPEHEEDQLELNGVELHAFHEPSFGLEDRVLQTNGVAPTLQAILPASGQSSAYTIERKEATEPTGSVKLVLVKLVSEGMTWQTLLYSGSFLFEAFWRPRLQVAPGRFYDDHDGCWFPDSRIWDDVTLVDLPVLTSAGPLDSGVFYQQPQDDISSPQLQRAIDGLALIPSGPDQVLLSVAHTQVLVQAPLHLPSSVLNRCQWLVFHGVFHSCSHWPLFSCIRARDKVEVHYFDGVIHLLDHEMRAVGEWAGRLWNIHTVEVIFARVIMQPQPHLSAAVALAHLRQACTLLSAPSSADLEQWHEWLMAPIQDDDQLMKLDVIPAAEGVDPLAMARFAEHLMAEADGTVLLMPVLYSVALGHGHEDDASEFLRDKL</sequence>
<gene>
    <name evidence="2" type="ORF">CCMP2556_LOCUS26065</name>
</gene>
<evidence type="ECO:0000256" key="1">
    <source>
        <dbReference type="SAM" id="SignalP"/>
    </source>
</evidence>
<keyword evidence="1" id="KW-0732">Signal</keyword>
<proteinExistence type="predicted"/>
<dbReference type="SUPFAM" id="SSF53335">
    <property type="entry name" value="S-adenosyl-L-methionine-dependent methyltransferases"/>
    <property type="match status" value="1"/>
</dbReference>
<reference evidence="2 3" key="1">
    <citation type="submission" date="2024-02" db="EMBL/GenBank/DDBJ databases">
        <authorList>
            <person name="Chen Y."/>
            <person name="Shah S."/>
            <person name="Dougan E. K."/>
            <person name="Thang M."/>
            <person name="Chan C."/>
        </authorList>
    </citation>
    <scope>NUCLEOTIDE SEQUENCE [LARGE SCALE GENOMIC DNA]</scope>
</reference>
<dbReference type="EMBL" id="CAXAMN010017803">
    <property type="protein sequence ID" value="CAK9051293.1"/>
    <property type="molecule type" value="Genomic_DNA"/>
</dbReference>
<protein>
    <submittedName>
        <fullName evidence="2">Uncharacterized protein</fullName>
    </submittedName>
</protein>
<accession>A0ABP0MJD6</accession>
<feature type="signal peptide" evidence="1">
    <location>
        <begin position="1"/>
        <end position="17"/>
    </location>
</feature>
<dbReference type="InterPro" id="IPR029063">
    <property type="entry name" value="SAM-dependent_MTases_sf"/>
</dbReference>
<comment type="caution">
    <text evidence="2">The sequence shown here is derived from an EMBL/GenBank/DDBJ whole genome shotgun (WGS) entry which is preliminary data.</text>
</comment>
<feature type="chain" id="PRO_5045784241" evidence="1">
    <location>
        <begin position="18"/>
        <end position="551"/>
    </location>
</feature>
<evidence type="ECO:0000313" key="3">
    <source>
        <dbReference type="Proteomes" id="UP001642484"/>
    </source>
</evidence>
<keyword evidence="3" id="KW-1185">Reference proteome</keyword>
<feature type="non-terminal residue" evidence="2">
    <location>
        <position position="551"/>
    </location>
</feature>
<name>A0ABP0MJD6_9DINO</name>
<organism evidence="2 3">
    <name type="scientific">Durusdinium trenchii</name>
    <dbReference type="NCBI Taxonomy" id="1381693"/>
    <lineage>
        <taxon>Eukaryota</taxon>
        <taxon>Sar</taxon>
        <taxon>Alveolata</taxon>
        <taxon>Dinophyceae</taxon>
        <taxon>Suessiales</taxon>
        <taxon>Symbiodiniaceae</taxon>
        <taxon>Durusdinium</taxon>
    </lineage>
</organism>